<dbReference type="EMBL" id="JBBPCB010000002">
    <property type="protein sequence ID" value="MEK8179672.1"/>
    <property type="molecule type" value="Genomic_DNA"/>
</dbReference>
<organism evidence="2 3">
    <name type="scientific">Flavobacterium buctense</name>
    <dbReference type="NCBI Taxonomy" id="1648146"/>
    <lineage>
        <taxon>Bacteria</taxon>
        <taxon>Pseudomonadati</taxon>
        <taxon>Bacteroidota</taxon>
        <taxon>Flavobacteriia</taxon>
        <taxon>Flavobacteriales</taxon>
        <taxon>Flavobacteriaceae</taxon>
        <taxon>Flavobacterium</taxon>
    </lineage>
</organism>
<keyword evidence="1" id="KW-0472">Membrane</keyword>
<evidence type="ECO:0000313" key="3">
    <source>
        <dbReference type="Proteomes" id="UP001491349"/>
    </source>
</evidence>
<reference evidence="2 3" key="1">
    <citation type="submission" date="2024-04" db="EMBL/GenBank/DDBJ databases">
        <title>draft genome sequnece of Flavobacterium buctense JCM 30750.</title>
        <authorList>
            <person name="Kim D.-U."/>
        </authorList>
    </citation>
    <scope>NUCLEOTIDE SEQUENCE [LARGE SCALE GENOMIC DNA]</scope>
    <source>
        <strain evidence="2 3">JCM 30750</strain>
    </source>
</reference>
<evidence type="ECO:0000256" key="1">
    <source>
        <dbReference type="SAM" id="Phobius"/>
    </source>
</evidence>
<protein>
    <submittedName>
        <fullName evidence="2">Uncharacterized protein</fullName>
    </submittedName>
</protein>
<sequence>MMITGKNNEPIVLIIVTSIVVYSIIRSKKLSYLGHQWRHHIIKPSMKALRRKSIMDREIKRTLSNQAHI</sequence>
<name>A0ABU9E2A9_9FLAO</name>
<dbReference type="Proteomes" id="UP001491349">
    <property type="component" value="Unassembled WGS sequence"/>
</dbReference>
<keyword evidence="3" id="KW-1185">Reference proteome</keyword>
<accession>A0ABU9E2A9</accession>
<evidence type="ECO:0000313" key="2">
    <source>
        <dbReference type="EMBL" id="MEK8179672.1"/>
    </source>
</evidence>
<proteinExistence type="predicted"/>
<keyword evidence="1" id="KW-0812">Transmembrane</keyword>
<feature type="transmembrane region" description="Helical" evidence="1">
    <location>
        <begin position="7"/>
        <end position="25"/>
    </location>
</feature>
<dbReference type="RefSeq" id="WP_187660154.1">
    <property type="nucleotide sequence ID" value="NZ_JACTAB010000003.1"/>
</dbReference>
<gene>
    <name evidence="2" type="ORF">WMW71_04910</name>
</gene>
<keyword evidence="1" id="KW-1133">Transmembrane helix</keyword>
<comment type="caution">
    <text evidence="2">The sequence shown here is derived from an EMBL/GenBank/DDBJ whole genome shotgun (WGS) entry which is preliminary data.</text>
</comment>